<keyword evidence="9" id="KW-0732">Signal</keyword>
<keyword evidence="4" id="KW-1003">Cell membrane</keyword>
<keyword evidence="7" id="KW-0336">GPI-anchor</keyword>
<evidence type="ECO:0000256" key="12">
    <source>
        <dbReference type="ARBA" id="ARBA00023157"/>
    </source>
</evidence>
<keyword evidence="13" id="KW-0325">Glycoprotein</keyword>
<dbReference type="eggNOG" id="ENOG502S1H2">
    <property type="taxonomic scope" value="Eukaryota"/>
</dbReference>
<accession>M2MTU5</accession>
<evidence type="ECO:0000256" key="1">
    <source>
        <dbReference type="ARBA" id="ARBA00004609"/>
    </source>
</evidence>
<reference evidence="17 18" key="1">
    <citation type="journal article" date="2012" name="PLoS Pathog.">
        <title>Diverse lifestyles and strategies of plant pathogenesis encoded in the genomes of eighteen Dothideomycetes fungi.</title>
        <authorList>
            <person name="Ohm R.A."/>
            <person name="Feau N."/>
            <person name="Henrissat B."/>
            <person name="Schoch C.L."/>
            <person name="Horwitz B.A."/>
            <person name="Barry K.W."/>
            <person name="Condon B.J."/>
            <person name="Copeland A.C."/>
            <person name="Dhillon B."/>
            <person name="Glaser F."/>
            <person name="Hesse C.N."/>
            <person name="Kosti I."/>
            <person name="LaButti K."/>
            <person name="Lindquist E.A."/>
            <person name="Lucas S."/>
            <person name="Salamov A.A."/>
            <person name="Bradshaw R.E."/>
            <person name="Ciuffetti L."/>
            <person name="Hamelin R.C."/>
            <person name="Kema G.H.J."/>
            <person name="Lawrence C."/>
            <person name="Scott J.A."/>
            <person name="Spatafora J.W."/>
            <person name="Turgeon B.G."/>
            <person name="de Wit P.J.G.M."/>
            <person name="Zhong S."/>
            <person name="Goodwin S.B."/>
            <person name="Grigoriev I.V."/>
        </authorList>
    </citation>
    <scope>NUCLEOTIDE SEQUENCE [LARGE SCALE GENOMIC DNA]</scope>
    <source>
        <strain evidence="17 18">UAMH 10762</strain>
    </source>
</reference>
<evidence type="ECO:0000256" key="11">
    <source>
        <dbReference type="ARBA" id="ARBA00023136"/>
    </source>
</evidence>
<keyword evidence="12 15" id="KW-1015">Disulfide bond</keyword>
<dbReference type="EMBL" id="KB445557">
    <property type="protein sequence ID" value="EMC94958.1"/>
    <property type="molecule type" value="Genomic_DNA"/>
</dbReference>
<evidence type="ECO:0000256" key="6">
    <source>
        <dbReference type="ARBA" id="ARBA00022617"/>
    </source>
</evidence>
<dbReference type="AlphaFoldDB" id="M2MTU5"/>
<dbReference type="Proteomes" id="UP000011761">
    <property type="component" value="Unassembled WGS sequence"/>
</dbReference>
<comment type="caution">
    <text evidence="15">Lacks conserved residue(s) required for the propagation of feature annotation.</text>
</comment>
<dbReference type="KEGG" id="bcom:BAUCODRAFT_34958"/>
<evidence type="ECO:0000256" key="8">
    <source>
        <dbReference type="ARBA" id="ARBA00022723"/>
    </source>
</evidence>
<dbReference type="Pfam" id="PF05730">
    <property type="entry name" value="CFEM"/>
    <property type="match status" value="1"/>
</dbReference>
<evidence type="ECO:0000259" key="16">
    <source>
        <dbReference type="PROSITE" id="PS52012"/>
    </source>
</evidence>
<dbReference type="OMA" id="ITNMLAI"/>
<protein>
    <recommendedName>
        <fullName evidence="16">CFEM domain-containing protein</fullName>
    </recommendedName>
</protein>
<dbReference type="SMART" id="SM00747">
    <property type="entry name" value="CFEM"/>
    <property type="match status" value="1"/>
</dbReference>
<keyword evidence="18" id="KW-1185">Reference proteome</keyword>
<dbReference type="GO" id="GO:0005576">
    <property type="term" value="C:extracellular region"/>
    <property type="evidence" value="ECO:0007669"/>
    <property type="project" value="UniProtKB-SubCell"/>
</dbReference>
<proteinExistence type="inferred from homology"/>
<keyword evidence="10" id="KW-0408">Iron</keyword>
<gene>
    <name evidence="17" type="ORF">BAUCODRAFT_34958</name>
</gene>
<keyword evidence="5" id="KW-0964">Secreted</keyword>
<dbReference type="HOGENOM" id="CLU_2793602_0_0_1"/>
<evidence type="ECO:0000256" key="13">
    <source>
        <dbReference type="ARBA" id="ARBA00023180"/>
    </source>
</evidence>
<dbReference type="GO" id="GO:0046872">
    <property type="term" value="F:metal ion binding"/>
    <property type="evidence" value="ECO:0007669"/>
    <property type="project" value="UniProtKB-KW"/>
</dbReference>
<evidence type="ECO:0000256" key="7">
    <source>
        <dbReference type="ARBA" id="ARBA00022622"/>
    </source>
</evidence>
<name>M2MTU5_BAUPA</name>
<dbReference type="OrthoDB" id="1193027at2759"/>
<dbReference type="STRING" id="717646.M2MTU5"/>
<evidence type="ECO:0000256" key="9">
    <source>
        <dbReference type="ARBA" id="ARBA00022729"/>
    </source>
</evidence>
<feature type="disulfide bond" evidence="15">
    <location>
        <begin position="11"/>
        <end position="18"/>
    </location>
</feature>
<keyword evidence="11" id="KW-0472">Membrane</keyword>
<evidence type="ECO:0000256" key="2">
    <source>
        <dbReference type="ARBA" id="ARBA00004613"/>
    </source>
</evidence>
<dbReference type="PANTHER" id="PTHR37928">
    <property type="entry name" value="CFEM DOMAIN PROTEIN (AFU_ORTHOLOGUE AFUA_6G14090)"/>
    <property type="match status" value="1"/>
</dbReference>
<dbReference type="PANTHER" id="PTHR37928:SF1">
    <property type="entry name" value="CFEM DOMAIN PROTEIN (AFU_ORTHOLOGUE AFUA_6G14090)"/>
    <property type="match status" value="1"/>
</dbReference>
<dbReference type="InterPro" id="IPR008427">
    <property type="entry name" value="Extracellular_membr_CFEM_dom"/>
</dbReference>
<evidence type="ECO:0000256" key="14">
    <source>
        <dbReference type="ARBA" id="ARBA00023288"/>
    </source>
</evidence>
<evidence type="ECO:0000256" key="15">
    <source>
        <dbReference type="PROSITE-ProRule" id="PRU01356"/>
    </source>
</evidence>
<comment type="subcellular location">
    <subcellularLocation>
        <location evidence="1">Cell membrane</location>
        <topology evidence="1">Lipid-anchor</topology>
        <topology evidence="1">GPI-anchor</topology>
    </subcellularLocation>
    <subcellularLocation>
        <location evidence="2">Secreted</location>
    </subcellularLocation>
</comment>
<sequence>MLQVASSQLGCAVGNVTCYCTSPEFGYGVRDCSNQACQNSADAQSVISYGLTFCSGKGPQWELFATLH</sequence>
<dbReference type="GeneID" id="19112569"/>
<keyword evidence="8" id="KW-0479">Metal-binding</keyword>
<evidence type="ECO:0000313" key="17">
    <source>
        <dbReference type="EMBL" id="EMC94958.1"/>
    </source>
</evidence>
<evidence type="ECO:0000256" key="3">
    <source>
        <dbReference type="ARBA" id="ARBA00010031"/>
    </source>
</evidence>
<feature type="domain" description="CFEM" evidence="16">
    <location>
        <begin position="1"/>
        <end position="68"/>
    </location>
</feature>
<dbReference type="InterPro" id="IPR051735">
    <property type="entry name" value="CFEM_domain"/>
</dbReference>
<dbReference type="RefSeq" id="XP_007677375.1">
    <property type="nucleotide sequence ID" value="XM_007679185.1"/>
</dbReference>
<evidence type="ECO:0000256" key="10">
    <source>
        <dbReference type="ARBA" id="ARBA00023004"/>
    </source>
</evidence>
<dbReference type="GO" id="GO:0005886">
    <property type="term" value="C:plasma membrane"/>
    <property type="evidence" value="ECO:0007669"/>
    <property type="project" value="UniProtKB-SubCell"/>
</dbReference>
<keyword evidence="14" id="KW-0449">Lipoprotein</keyword>
<evidence type="ECO:0000313" key="18">
    <source>
        <dbReference type="Proteomes" id="UP000011761"/>
    </source>
</evidence>
<evidence type="ECO:0000256" key="4">
    <source>
        <dbReference type="ARBA" id="ARBA00022475"/>
    </source>
</evidence>
<evidence type="ECO:0000256" key="5">
    <source>
        <dbReference type="ARBA" id="ARBA00022525"/>
    </source>
</evidence>
<dbReference type="GO" id="GO:0098552">
    <property type="term" value="C:side of membrane"/>
    <property type="evidence" value="ECO:0007669"/>
    <property type="project" value="UniProtKB-KW"/>
</dbReference>
<comment type="similarity">
    <text evidence="3">Belongs to the RBT5 family.</text>
</comment>
<organism evidence="17 18">
    <name type="scientific">Baudoinia panamericana (strain UAMH 10762)</name>
    <name type="common">Angels' share fungus</name>
    <name type="synonym">Baudoinia compniacensis (strain UAMH 10762)</name>
    <dbReference type="NCBI Taxonomy" id="717646"/>
    <lineage>
        <taxon>Eukaryota</taxon>
        <taxon>Fungi</taxon>
        <taxon>Dikarya</taxon>
        <taxon>Ascomycota</taxon>
        <taxon>Pezizomycotina</taxon>
        <taxon>Dothideomycetes</taxon>
        <taxon>Dothideomycetidae</taxon>
        <taxon>Mycosphaerellales</taxon>
        <taxon>Teratosphaeriaceae</taxon>
        <taxon>Baudoinia</taxon>
    </lineage>
</organism>
<keyword evidence="6" id="KW-0349">Heme</keyword>
<dbReference type="PROSITE" id="PS52012">
    <property type="entry name" value="CFEM"/>
    <property type="match status" value="1"/>
</dbReference>